<evidence type="ECO:0000256" key="4">
    <source>
        <dbReference type="ARBA" id="ARBA00023002"/>
    </source>
</evidence>
<dbReference type="GO" id="GO:0016705">
    <property type="term" value="F:oxidoreductase activity, acting on paired donors, with incorporation or reduction of molecular oxygen"/>
    <property type="evidence" value="ECO:0007669"/>
    <property type="project" value="InterPro"/>
</dbReference>
<dbReference type="InterPro" id="IPR036396">
    <property type="entry name" value="Cyt_P450_sf"/>
</dbReference>
<sequence>MKDEVLDILIQIKQEQSSGFALSWDHIKALLMNIFIAGTETSAATVVWAMTALMKNPSALKKVQAEIRDLVGQKGAVVEEKLQQLHYLDAVIKEALRLYPTAPVLVPRETIENCNIEG</sequence>
<keyword evidence="6" id="KW-0503">Monooxygenase</keyword>
<comment type="similarity">
    <text evidence="1">Belongs to the cytochrome P450 family.</text>
</comment>
<dbReference type="SUPFAM" id="SSF48264">
    <property type="entry name" value="Cytochrome P450"/>
    <property type="match status" value="1"/>
</dbReference>
<evidence type="ECO:0000256" key="2">
    <source>
        <dbReference type="ARBA" id="ARBA00022617"/>
    </source>
</evidence>
<proteinExistence type="inferred from homology"/>
<dbReference type="InterPro" id="IPR002401">
    <property type="entry name" value="Cyt_P450_E_grp-I"/>
</dbReference>
<gene>
    <name evidence="7" type="ORF">GSCOC_T00017147001</name>
</gene>
<evidence type="ECO:0000256" key="1">
    <source>
        <dbReference type="ARBA" id="ARBA00010617"/>
    </source>
</evidence>
<dbReference type="OrthoDB" id="1055148at2759"/>
<dbReference type="GO" id="GO:0020037">
    <property type="term" value="F:heme binding"/>
    <property type="evidence" value="ECO:0007669"/>
    <property type="project" value="InterPro"/>
</dbReference>
<dbReference type="OMA" id="IRETELC"/>
<keyword evidence="5" id="KW-0408">Iron</keyword>
<evidence type="ECO:0000256" key="3">
    <source>
        <dbReference type="ARBA" id="ARBA00022723"/>
    </source>
</evidence>
<dbReference type="InterPro" id="IPR052306">
    <property type="entry name" value="CYP450_71D"/>
</dbReference>
<dbReference type="PANTHER" id="PTHR47953">
    <property type="entry name" value="OS08G0105600 PROTEIN"/>
    <property type="match status" value="1"/>
</dbReference>
<keyword evidence="3" id="KW-0479">Metal-binding</keyword>
<evidence type="ECO:0000313" key="8">
    <source>
        <dbReference type="Proteomes" id="UP000295252"/>
    </source>
</evidence>
<dbReference type="PANTHER" id="PTHR47953:SF1">
    <property type="entry name" value="CYTOCHROME P450 71A9"/>
    <property type="match status" value="1"/>
</dbReference>
<keyword evidence="2" id="KW-0349">Heme</keyword>
<dbReference type="Pfam" id="PF00067">
    <property type="entry name" value="p450"/>
    <property type="match status" value="1"/>
</dbReference>
<dbReference type="Gramene" id="CDP16104">
    <property type="protein sequence ID" value="CDP16104"/>
    <property type="gene ID" value="GSCOC_T00017147001"/>
</dbReference>
<protein>
    <submittedName>
        <fullName evidence="7">Uncharacterized protein</fullName>
    </submittedName>
</protein>
<dbReference type="PhylomeDB" id="A0A068V6E7"/>
<evidence type="ECO:0000256" key="6">
    <source>
        <dbReference type="ARBA" id="ARBA00023033"/>
    </source>
</evidence>
<dbReference type="InterPro" id="IPR001128">
    <property type="entry name" value="Cyt_P450"/>
</dbReference>
<dbReference type="PRINTS" id="PR00463">
    <property type="entry name" value="EP450I"/>
</dbReference>
<reference evidence="8" key="1">
    <citation type="journal article" date="2014" name="Science">
        <title>The coffee genome provides insight into the convergent evolution of caffeine biosynthesis.</title>
        <authorList>
            <person name="Denoeud F."/>
            <person name="Carretero-Paulet L."/>
            <person name="Dereeper A."/>
            <person name="Droc G."/>
            <person name="Guyot R."/>
            <person name="Pietrella M."/>
            <person name="Zheng C."/>
            <person name="Alberti A."/>
            <person name="Anthony F."/>
            <person name="Aprea G."/>
            <person name="Aury J.M."/>
            <person name="Bento P."/>
            <person name="Bernard M."/>
            <person name="Bocs S."/>
            <person name="Campa C."/>
            <person name="Cenci A."/>
            <person name="Combes M.C."/>
            <person name="Crouzillat D."/>
            <person name="Da Silva C."/>
            <person name="Daddiego L."/>
            <person name="De Bellis F."/>
            <person name="Dussert S."/>
            <person name="Garsmeur O."/>
            <person name="Gayraud T."/>
            <person name="Guignon V."/>
            <person name="Jahn K."/>
            <person name="Jamilloux V."/>
            <person name="Joet T."/>
            <person name="Labadie K."/>
            <person name="Lan T."/>
            <person name="Leclercq J."/>
            <person name="Lepelley M."/>
            <person name="Leroy T."/>
            <person name="Li L.T."/>
            <person name="Librado P."/>
            <person name="Lopez L."/>
            <person name="Munoz A."/>
            <person name="Noel B."/>
            <person name="Pallavicini A."/>
            <person name="Perrotta G."/>
            <person name="Poncet V."/>
            <person name="Pot D."/>
            <person name="Priyono X."/>
            <person name="Rigoreau M."/>
            <person name="Rouard M."/>
            <person name="Rozas J."/>
            <person name="Tranchant-Dubreuil C."/>
            <person name="VanBuren R."/>
            <person name="Zhang Q."/>
            <person name="Andrade A.C."/>
            <person name="Argout X."/>
            <person name="Bertrand B."/>
            <person name="de Kochko A."/>
            <person name="Graziosi G."/>
            <person name="Henry R.J."/>
            <person name="Jayarama X."/>
            <person name="Ming R."/>
            <person name="Nagai C."/>
            <person name="Rounsley S."/>
            <person name="Sankoff D."/>
            <person name="Giuliano G."/>
            <person name="Albert V.A."/>
            <person name="Wincker P."/>
            <person name="Lashermes P."/>
        </authorList>
    </citation>
    <scope>NUCLEOTIDE SEQUENCE [LARGE SCALE GENOMIC DNA]</scope>
    <source>
        <strain evidence="8">cv. DH200-94</strain>
    </source>
</reference>
<dbReference type="GO" id="GO:0004497">
    <property type="term" value="F:monooxygenase activity"/>
    <property type="evidence" value="ECO:0007669"/>
    <property type="project" value="UniProtKB-KW"/>
</dbReference>
<evidence type="ECO:0000256" key="5">
    <source>
        <dbReference type="ARBA" id="ARBA00023004"/>
    </source>
</evidence>
<dbReference type="GO" id="GO:0005506">
    <property type="term" value="F:iron ion binding"/>
    <property type="evidence" value="ECO:0007669"/>
    <property type="project" value="InterPro"/>
</dbReference>
<dbReference type="InParanoid" id="A0A068V6E7"/>
<name>A0A068V6E7_COFCA</name>
<evidence type="ECO:0000313" key="7">
    <source>
        <dbReference type="EMBL" id="CDP16104.1"/>
    </source>
</evidence>
<dbReference type="Proteomes" id="UP000295252">
    <property type="component" value="Chromosome VIII"/>
</dbReference>
<dbReference type="AlphaFoldDB" id="A0A068V6E7"/>
<dbReference type="Gene3D" id="1.10.630.10">
    <property type="entry name" value="Cytochrome P450"/>
    <property type="match status" value="1"/>
</dbReference>
<keyword evidence="4" id="KW-0560">Oxidoreductase</keyword>
<dbReference type="STRING" id="49390.A0A068V6E7"/>
<organism evidence="7 8">
    <name type="scientific">Coffea canephora</name>
    <name type="common">Robusta coffee</name>
    <dbReference type="NCBI Taxonomy" id="49390"/>
    <lineage>
        <taxon>Eukaryota</taxon>
        <taxon>Viridiplantae</taxon>
        <taxon>Streptophyta</taxon>
        <taxon>Embryophyta</taxon>
        <taxon>Tracheophyta</taxon>
        <taxon>Spermatophyta</taxon>
        <taxon>Magnoliopsida</taxon>
        <taxon>eudicotyledons</taxon>
        <taxon>Gunneridae</taxon>
        <taxon>Pentapetalae</taxon>
        <taxon>asterids</taxon>
        <taxon>lamiids</taxon>
        <taxon>Gentianales</taxon>
        <taxon>Rubiaceae</taxon>
        <taxon>Ixoroideae</taxon>
        <taxon>Gardenieae complex</taxon>
        <taxon>Bertiereae - Coffeeae clade</taxon>
        <taxon>Coffeeae</taxon>
        <taxon>Coffea</taxon>
    </lineage>
</organism>
<keyword evidence="8" id="KW-1185">Reference proteome</keyword>
<dbReference type="PRINTS" id="PR00385">
    <property type="entry name" value="P450"/>
</dbReference>
<dbReference type="EMBL" id="HG739201">
    <property type="protein sequence ID" value="CDP16104.1"/>
    <property type="molecule type" value="Genomic_DNA"/>
</dbReference>
<accession>A0A068V6E7</accession>